<name>A0A4Y2GJ36_ARAVE</name>
<organism evidence="1 2">
    <name type="scientific">Araneus ventricosus</name>
    <name type="common">Orbweaver spider</name>
    <name type="synonym">Epeira ventricosa</name>
    <dbReference type="NCBI Taxonomy" id="182803"/>
    <lineage>
        <taxon>Eukaryota</taxon>
        <taxon>Metazoa</taxon>
        <taxon>Ecdysozoa</taxon>
        <taxon>Arthropoda</taxon>
        <taxon>Chelicerata</taxon>
        <taxon>Arachnida</taxon>
        <taxon>Araneae</taxon>
        <taxon>Araneomorphae</taxon>
        <taxon>Entelegynae</taxon>
        <taxon>Araneoidea</taxon>
        <taxon>Araneidae</taxon>
        <taxon>Araneus</taxon>
    </lineage>
</organism>
<evidence type="ECO:0000313" key="2">
    <source>
        <dbReference type="Proteomes" id="UP000499080"/>
    </source>
</evidence>
<evidence type="ECO:0000313" key="1">
    <source>
        <dbReference type="EMBL" id="GBM53371.1"/>
    </source>
</evidence>
<dbReference type="EMBL" id="BGPR01001415">
    <property type="protein sequence ID" value="GBM53371.1"/>
    <property type="molecule type" value="Genomic_DNA"/>
</dbReference>
<protein>
    <submittedName>
        <fullName evidence="1">Uncharacterized protein</fullName>
    </submittedName>
</protein>
<accession>A0A4Y2GJ36</accession>
<proteinExistence type="predicted"/>
<dbReference type="AlphaFoldDB" id="A0A4Y2GJ36"/>
<dbReference type="Proteomes" id="UP000499080">
    <property type="component" value="Unassembled WGS sequence"/>
</dbReference>
<comment type="caution">
    <text evidence="1">The sequence shown here is derived from an EMBL/GenBank/DDBJ whole genome shotgun (WGS) entry which is preliminary data.</text>
</comment>
<sequence>MTSKPKPHALHHKYLYRKCEAIANPELYQSDTLYRIDTVYQPTDTRQRRLLLVIIRVVPETFGLYHLGVSDTFSYLIQSIKLIQYHPTLSQSYFIIPLLENDAPLRD</sequence>
<gene>
    <name evidence="1" type="ORF">AVEN_81925_1</name>
</gene>
<keyword evidence="2" id="KW-1185">Reference proteome</keyword>
<reference evidence="1 2" key="1">
    <citation type="journal article" date="2019" name="Sci. Rep.">
        <title>Orb-weaving spider Araneus ventricosus genome elucidates the spidroin gene catalogue.</title>
        <authorList>
            <person name="Kono N."/>
            <person name="Nakamura H."/>
            <person name="Ohtoshi R."/>
            <person name="Moran D.A.P."/>
            <person name="Shinohara A."/>
            <person name="Yoshida Y."/>
            <person name="Fujiwara M."/>
            <person name="Mori M."/>
            <person name="Tomita M."/>
            <person name="Arakawa K."/>
        </authorList>
    </citation>
    <scope>NUCLEOTIDE SEQUENCE [LARGE SCALE GENOMIC DNA]</scope>
</reference>